<gene>
    <name evidence="5" type="ORF">GGD55_003149</name>
</gene>
<keyword evidence="3" id="KW-0804">Transcription</keyword>
<evidence type="ECO:0000256" key="1">
    <source>
        <dbReference type="ARBA" id="ARBA00023015"/>
    </source>
</evidence>
<dbReference type="InterPro" id="IPR035418">
    <property type="entry name" value="AraC-bd_2"/>
</dbReference>
<dbReference type="InterPro" id="IPR009057">
    <property type="entry name" value="Homeodomain-like_sf"/>
</dbReference>
<dbReference type="PROSITE" id="PS01124">
    <property type="entry name" value="HTH_ARAC_FAMILY_2"/>
    <property type="match status" value="1"/>
</dbReference>
<dbReference type="GO" id="GO:0003700">
    <property type="term" value="F:DNA-binding transcription factor activity"/>
    <property type="evidence" value="ECO:0007669"/>
    <property type="project" value="InterPro"/>
</dbReference>
<dbReference type="InterPro" id="IPR050204">
    <property type="entry name" value="AraC_XylS_family_regulators"/>
</dbReference>
<dbReference type="Proteomes" id="UP000585507">
    <property type="component" value="Unassembled WGS sequence"/>
</dbReference>
<dbReference type="Pfam" id="PF12833">
    <property type="entry name" value="HTH_18"/>
    <property type="match status" value="1"/>
</dbReference>
<keyword evidence="6" id="KW-1185">Reference proteome</keyword>
<feature type="domain" description="HTH araC/xylS-type" evidence="4">
    <location>
        <begin position="264"/>
        <end position="364"/>
    </location>
</feature>
<keyword evidence="2 5" id="KW-0238">DNA-binding</keyword>
<evidence type="ECO:0000259" key="4">
    <source>
        <dbReference type="PROSITE" id="PS01124"/>
    </source>
</evidence>
<evidence type="ECO:0000313" key="6">
    <source>
        <dbReference type="Proteomes" id="UP000585507"/>
    </source>
</evidence>
<dbReference type="SUPFAM" id="SSF46689">
    <property type="entry name" value="Homeodomain-like"/>
    <property type="match status" value="2"/>
</dbReference>
<dbReference type="EMBL" id="JACHBK010000006">
    <property type="protein sequence ID" value="MBB5536442.1"/>
    <property type="molecule type" value="Genomic_DNA"/>
</dbReference>
<dbReference type="RefSeq" id="WP_162709262.1">
    <property type="nucleotide sequence ID" value="NZ_JACHBK010000006.1"/>
</dbReference>
<evidence type="ECO:0000313" key="5">
    <source>
        <dbReference type="EMBL" id="MBB5536442.1"/>
    </source>
</evidence>
<dbReference type="SMART" id="SM00342">
    <property type="entry name" value="HTH_ARAC"/>
    <property type="match status" value="1"/>
</dbReference>
<comment type="caution">
    <text evidence="5">The sequence shown here is derived from an EMBL/GenBank/DDBJ whole genome shotgun (WGS) entry which is preliminary data.</text>
</comment>
<dbReference type="Pfam" id="PF14525">
    <property type="entry name" value="AraC_binding_2"/>
    <property type="match status" value="1"/>
</dbReference>
<evidence type="ECO:0000256" key="3">
    <source>
        <dbReference type="ARBA" id="ARBA00023163"/>
    </source>
</evidence>
<keyword evidence="1" id="KW-0805">Transcription regulation</keyword>
<dbReference type="Gene3D" id="1.10.10.60">
    <property type="entry name" value="Homeodomain-like"/>
    <property type="match status" value="1"/>
</dbReference>
<dbReference type="AlphaFoldDB" id="A0A7W8UDD8"/>
<name>A0A7W8UDD8_9HYPH</name>
<sequence>MLRKTSRSIVPEVAMLRYSASAEFGPKLQRRIAVVRGCAMPHVRKDPLGRFSAVRTRDVGELRQRLSGLFSVRSLDIGRGAQQDFDGHLNHYELHDVGLSFARYGSSIEASLSHGDFYLQGFPLRGDGSFVVDGSETIVSRRRGLVAGVGAEVRLRYSPDFEHLIVRIKPQALIKKLSALIGRPVDPPLTIVTDIAPDSQAAAAQFRLLEFVIGELDREDASLPPLVLAELEQALLVAFLCSNRHNYSHLLNEQPLSPAPWQVRRVEEYIEQNWGQPLTIEAMALVANASVRSLFYSFKKSRGVSPMTFVKQVRIRNAKAMLASPSPTTSVTSVAYACGFSNLGHFARYYYSTFGEHPSDTLRKAFRSSGSH</sequence>
<evidence type="ECO:0000256" key="2">
    <source>
        <dbReference type="ARBA" id="ARBA00023125"/>
    </source>
</evidence>
<dbReference type="InterPro" id="IPR018060">
    <property type="entry name" value="HTH_AraC"/>
</dbReference>
<dbReference type="GO" id="GO:0043565">
    <property type="term" value="F:sequence-specific DNA binding"/>
    <property type="evidence" value="ECO:0007669"/>
    <property type="project" value="InterPro"/>
</dbReference>
<accession>A0A7W8UDD8</accession>
<reference evidence="5 6" key="1">
    <citation type="submission" date="2020-08" db="EMBL/GenBank/DDBJ databases">
        <title>Genomic Encyclopedia of Type Strains, Phase IV (KMG-V): Genome sequencing to study the core and pangenomes of soil and plant-associated prokaryotes.</title>
        <authorList>
            <person name="Whitman W."/>
        </authorList>
    </citation>
    <scope>NUCLEOTIDE SEQUENCE [LARGE SCALE GENOMIC DNA]</scope>
    <source>
        <strain evidence="5 6">SEMIA 4084</strain>
    </source>
</reference>
<dbReference type="PANTHER" id="PTHR46796">
    <property type="entry name" value="HTH-TYPE TRANSCRIPTIONAL ACTIVATOR RHAS-RELATED"/>
    <property type="match status" value="1"/>
</dbReference>
<protein>
    <submittedName>
        <fullName evidence="5">AraC-like DNA-binding protein</fullName>
    </submittedName>
</protein>
<proteinExistence type="predicted"/>
<organism evidence="5 6">
    <name type="scientific">Rhizobium giardinii</name>
    <dbReference type="NCBI Taxonomy" id="56731"/>
    <lineage>
        <taxon>Bacteria</taxon>
        <taxon>Pseudomonadati</taxon>
        <taxon>Pseudomonadota</taxon>
        <taxon>Alphaproteobacteria</taxon>
        <taxon>Hyphomicrobiales</taxon>
        <taxon>Rhizobiaceae</taxon>
        <taxon>Rhizobium/Agrobacterium group</taxon>
        <taxon>Rhizobium</taxon>
    </lineage>
</organism>